<dbReference type="Proteomes" id="UP000269396">
    <property type="component" value="Unassembled WGS sequence"/>
</dbReference>
<dbReference type="PROSITE" id="PS51776">
    <property type="entry name" value="RH1"/>
    <property type="match status" value="1"/>
</dbReference>
<dbReference type="GO" id="GO:0008432">
    <property type="term" value="F:JUN kinase binding"/>
    <property type="evidence" value="ECO:0007669"/>
    <property type="project" value="TreeGrafter"/>
</dbReference>
<dbReference type="GO" id="GO:0005737">
    <property type="term" value="C:cytoplasm"/>
    <property type="evidence" value="ECO:0007669"/>
    <property type="project" value="TreeGrafter"/>
</dbReference>
<evidence type="ECO:0000313" key="4">
    <source>
        <dbReference type="Proteomes" id="UP000269396"/>
    </source>
</evidence>
<dbReference type="GO" id="GO:0005078">
    <property type="term" value="F:MAP-kinase scaffold activity"/>
    <property type="evidence" value="ECO:0007669"/>
    <property type="project" value="InterPro"/>
</dbReference>
<gene>
    <name evidence="3" type="ORF">SMTD_LOCUS12679</name>
</gene>
<dbReference type="PANTHER" id="PTHR13886:SF4">
    <property type="entry name" value="JNK-INTERACTING PROTEIN 3"/>
    <property type="match status" value="1"/>
</dbReference>
<dbReference type="AlphaFoldDB" id="A0A183PE93"/>
<feature type="coiled-coil region" evidence="1">
    <location>
        <begin position="100"/>
        <end position="159"/>
    </location>
</feature>
<sequence length="312" mass="35724">MDSYIQADRRLQSSDDREDAISSTDDGSQPISQSVQDLANDIYKEFESLIKLYGNGFLHNLMPLVIRALENLDSLHSENSDLHLKSLVLSDDHRLLSGEYEKEKKLRKAAENRLFRLEDDLEEERRQHEEKTVSYDANVRILENRVKSLNEQKQEAEMKGEYQRLHDLYTNLLRVYLEYVERVRSMFIKNKLDSHCLPDCPYPGNNACFEVGLATQTSDHNTGVDQLNRLGNMLNSETKRLSEPCFDELSQGDLPEDDGHDIKSHDGSCTTPQPQSSEPLGSEFAGKFVRMLYSENMLEPHPCSPIVATALR</sequence>
<feature type="compositionally biased region" description="Polar residues" evidence="2">
    <location>
        <begin position="21"/>
        <end position="32"/>
    </location>
</feature>
<dbReference type="Pfam" id="PF09744">
    <property type="entry name" value="RH1"/>
    <property type="match status" value="1"/>
</dbReference>
<proteinExistence type="predicted"/>
<reference evidence="3 4" key="1">
    <citation type="submission" date="2018-11" db="EMBL/GenBank/DDBJ databases">
        <authorList>
            <consortium name="Pathogen Informatics"/>
        </authorList>
    </citation>
    <scope>NUCLEOTIDE SEQUENCE [LARGE SCALE GENOMIC DNA]</scope>
    <source>
        <strain>Denwood</strain>
        <strain evidence="4">Zambia</strain>
    </source>
</reference>
<evidence type="ECO:0000313" key="3">
    <source>
        <dbReference type="EMBL" id="VDP61541.1"/>
    </source>
</evidence>
<name>A0A183PE93_9TREM</name>
<keyword evidence="4" id="KW-1185">Reference proteome</keyword>
<dbReference type="EMBL" id="UZAL01032691">
    <property type="protein sequence ID" value="VDP61541.1"/>
    <property type="molecule type" value="Genomic_DNA"/>
</dbReference>
<dbReference type="PANTHER" id="PTHR13886">
    <property type="entry name" value="JNK/SAPK-ASSOCIATED PROTEIN"/>
    <property type="match status" value="1"/>
</dbReference>
<evidence type="ECO:0000256" key="2">
    <source>
        <dbReference type="SAM" id="MobiDB-lite"/>
    </source>
</evidence>
<dbReference type="Gene3D" id="1.20.58.1770">
    <property type="match status" value="1"/>
</dbReference>
<organism evidence="3 4">
    <name type="scientific">Schistosoma mattheei</name>
    <dbReference type="NCBI Taxonomy" id="31246"/>
    <lineage>
        <taxon>Eukaryota</taxon>
        <taxon>Metazoa</taxon>
        <taxon>Spiralia</taxon>
        <taxon>Lophotrochozoa</taxon>
        <taxon>Platyhelminthes</taxon>
        <taxon>Trematoda</taxon>
        <taxon>Digenea</taxon>
        <taxon>Strigeidida</taxon>
        <taxon>Schistosomatoidea</taxon>
        <taxon>Schistosomatidae</taxon>
        <taxon>Schistosoma</taxon>
    </lineage>
</organism>
<feature type="compositionally biased region" description="Polar residues" evidence="2">
    <location>
        <begin position="267"/>
        <end position="279"/>
    </location>
</feature>
<feature type="region of interest" description="Disordered" evidence="2">
    <location>
        <begin position="247"/>
        <end position="281"/>
    </location>
</feature>
<dbReference type="InterPro" id="IPR034743">
    <property type="entry name" value="RH1"/>
</dbReference>
<feature type="region of interest" description="Disordered" evidence="2">
    <location>
        <begin position="1"/>
        <end position="32"/>
    </location>
</feature>
<protein>
    <submittedName>
        <fullName evidence="3">Uncharacterized protein</fullName>
    </submittedName>
</protein>
<evidence type="ECO:0000256" key="1">
    <source>
        <dbReference type="SAM" id="Coils"/>
    </source>
</evidence>
<dbReference type="STRING" id="31246.A0A183PE93"/>
<dbReference type="GO" id="GO:0030159">
    <property type="term" value="F:signaling receptor complex adaptor activity"/>
    <property type="evidence" value="ECO:0007669"/>
    <property type="project" value="TreeGrafter"/>
</dbReference>
<dbReference type="InterPro" id="IPR039911">
    <property type="entry name" value="JIP3/JIP4"/>
</dbReference>
<accession>A0A183PE93</accession>
<dbReference type="GO" id="GO:0016192">
    <property type="term" value="P:vesicle-mediated transport"/>
    <property type="evidence" value="ECO:0007669"/>
    <property type="project" value="TreeGrafter"/>
</dbReference>
<dbReference type="GO" id="GO:0019894">
    <property type="term" value="F:kinesin binding"/>
    <property type="evidence" value="ECO:0007669"/>
    <property type="project" value="TreeGrafter"/>
</dbReference>
<keyword evidence="1" id="KW-0175">Coiled coil</keyword>